<reference evidence="2" key="1">
    <citation type="submission" date="2018-05" db="EMBL/GenBank/DDBJ databases">
        <authorList>
            <person name="Lanie J.A."/>
            <person name="Ng W.-L."/>
            <person name="Kazmierczak K.M."/>
            <person name="Andrzejewski T.M."/>
            <person name="Davidsen T.M."/>
            <person name="Wayne K.J."/>
            <person name="Tettelin H."/>
            <person name="Glass J.I."/>
            <person name="Rusch D."/>
            <person name="Podicherti R."/>
            <person name="Tsui H.-C.T."/>
            <person name="Winkler M.E."/>
        </authorList>
    </citation>
    <scope>NUCLEOTIDE SEQUENCE</scope>
</reference>
<evidence type="ECO:0000256" key="1">
    <source>
        <dbReference type="SAM" id="MobiDB-lite"/>
    </source>
</evidence>
<evidence type="ECO:0000313" key="2">
    <source>
        <dbReference type="EMBL" id="SVA67516.1"/>
    </source>
</evidence>
<accession>A0A381XRU0</accession>
<sequence>QVVSSNLTVGSNKTFKGIYLMPKDDKRLQTDSVDAFEFIGRMAQTRKKQAEETGDISKEVDQEKSDTDLPE</sequence>
<dbReference type="EMBL" id="UINC01016166">
    <property type="protein sequence ID" value="SVA67516.1"/>
    <property type="molecule type" value="Genomic_DNA"/>
</dbReference>
<feature type="non-terminal residue" evidence="2">
    <location>
        <position position="1"/>
    </location>
</feature>
<feature type="region of interest" description="Disordered" evidence="1">
    <location>
        <begin position="45"/>
        <end position="71"/>
    </location>
</feature>
<feature type="compositionally biased region" description="Basic and acidic residues" evidence="1">
    <location>
        <begin position="48"/>
        <end position="71"/>
    </location>
</feature>
<dbReference type="AlphaFoldDB" id="A0A381XRU0"/>
<gene>
    <name evidence="2" type="ORF">METZ01_LOCUS120370</name>
</gene>
<name>A0A381XRU0_9ZZZZ</name>
<proteinExistence type="predicted"/>
<protein>
    <submittedName>
        <fullName evidence="2">Uncharacterized protein</fullName>
    </submittedName>
</protein>
<organism evidence="2">
    <name type="scientific">marine metagenome</name>
    <dbReference type="NCBI Taxonomy" id="408172"/>
    <lineage>
        <taxon>unclassified sequences</taxon>
        <taxon>metagenomes</taxon>
        <taxon>ecological metagenomes</taxon>
    </lineage>
</organism>